<keyword evidence="1" id="KW-0805">Transcription regulation</keyword>
<name>A0A4R5WPQ3_MYCMU</name>
<feature type="transmembrane region" description="Helical" evidence="3">
    <location>
        <begin position="102"/>
        <end position="123"/>
    </location>
</feature>
<comment type="caution">
    <text evidence="5">The sequence shown here is derived from an EMBL/GenBank/DDBJ whole genome shotgun (WGS) entry which is preliminary data.</text>
</comment>
<evidence type="ECO:0000313" key="6">
    <source>
        <dbReference type="Proteomes" id="UP000294929"/>
    </source>
</evidence>
<evidence type="ECO:0000256" key="2">
    <source>
        <dbReference type="ARBA" id="ARBA00023163"/>
    </source>
</evidence>
<dbReference type="RefSeq" id="WP_133425304.1">
    <property type="nucleotide sequence ID" value="NZ_SDLO01000001.1"/>
</dbReference>
<keyword evidence="3" id="KW-1133">Transmembrane helix</keyword>
<evidence type="ECO:0000259" key="4">
    <source>
        <dbReference type="Pfam" id="PF13490"/>
    </source>
</evidence>
<sequence length="242" mass="25786">MSIHIVEPLGPFDGDRYATWDAAYVLGSLSSAERREYEAHLQTCSRCRDAVGELSGMPALLGLLSLADVEEIGAEQPEPPLRPEVLDSVLARVRWRRRRTRWVTTAVAGLAAAVLAVGAVAVVRPEFFGGGQSQEQVAQLPMQHVAPTPFNATIALSSFGWGTRIDMACSYGDWSSGPAAPPTNLGMVVVGRDGSRNQIATWFGMSGATALPSGNTPMQVSEIAAVQLVSADNGKVLLERNL</sequence>
<proteinExistence type="predicted"/>
<dbReference type="InterPro" id="IPR027383">
    <property type="entry name" value="Znf_put"/>
</dbReference>
<feature type="domain" description="Putative zinc-finger" evidence="4">
    <location>
        <begin position="23"/>
        <end position="48"/>
    </location>
</feature>
<organism evidence="5 6">
    <name type="scientific">Mycolicibacterium mucogenicum</name>
    <name type="common">Mycobacterium mucogenicum</name>
    <dbReference type="NCBI Taxonomy" id="56689"/>
    <lineage>
        <taxon>Bacteria</taxon>
        <taxon>Bacillati</taxon>
        <taxon>Actinomycetota</taxon>
        <taxon>Actinomycetes</taxon>
        <taxon>Mycobacteriales</taxon>
        <taxon>Mycobacteriaceae</taxon>
        <taxon>Mycolicibacterium</taxon>
    </lineage>
</organism>
<dbReference type="Pfam" id="PF13490">
    <property type="entry name" value="zf-HC2"/>
    <property type="match status" value="1"/>
</dbReference>
<accession>A0A4R5WPQ3</accession>
<dbReference type="AlphaFoldDB" id="A0A4R5WPQ3"/>
<keyword evidence="2" id="KW-0804">Transcription</keyword>
<evidence type="ECO:0000313" key="5">
    <source>
        <dbReference type="EMBL" id="TDK93592.1"/>
    </source>
</evidence>
<evidence type="ECO:0000256" key="3">
    <source>
        <dbReference type="SAM" id="Phobius"/>
    </source>
</evidence>
<dbReference type="InterPro" id="IPR041916">
    <property type="entry name" value="Anti_sigma_zinc_sf"/>
</dbReference>
<reference evidence="5 6" key="1">
    <citation type="submission" date="2019-01" db="EMBL/GenBank/DDBJ databases">
        <title>High-quality-draft genome sequences of five non-tuberculosis mycobacteriaceae isolated from a nosocomial environment.</title>
        <authorList>
            <person name="Tiago I."/>
            <person name="Alarico S."/>
            <person name="Pereira S.G."/>
            <person name="Coelho C."/>
            <person name="Maranha A."/>
            <person name="Empadinhas N."/>
        </authorList>
    </citation>
    <scope>NUCLEOTIDE SEQUENCE [LARGE SCALE GENOMIC DNA]</scope>
    <source>
        <strain evidence="5 6">24AIII</strain>
    </source>
</reference>
<protein>
    <submittedName>
        <fullName evidence="5">Anti-sigma factor</fullName>
    </submittedName>
</protein>
<keyword evidence="3" id="KW-0472">Membrane</keyword>
<keyword evidence="3" id="KW-0812">Transmembrane</keyword>
<dbReference type="Proteomes" id="UP000294929">
    <property type="component" value="Unassembled WGS sequence"/>
</dbReference>
<evidence type="ECO:0000256" key="1">
    <source>
        <dbReference type="ARBA" id="ARBA00023015"/>
    </source>
</evidence>
<dbReference type="EMBL" id="SDLO01000001">
    <property type="protein sequence ID" value="TDK93592.1"/>
    <property type="molecule type" value="Genomic_DNA"/>
</dbReference>
<dbReference type="Gene3D" id="1.10.10.1320">
    <property type="entry name" value="Anti-sigma factor, zinc-finger domain"/>
    <property type="match status" value="1"/>
</dbReference>
<gene>
    <name evidence="5" type="ORF">EUA03_00290</name>
</gene>